<evidence type="ECO:0000256" key="1">
    <source>
        <dbReference type="SAM" id="Phobius"/>
    </source>
</evidence>
<keyword evidence="1" id="KW-0472">Membrane</keyword>
<name>A0A2D3WKT5_9BACT</name>
<organism evidence="2 3">
    <name type="scientific">Sulfuricurvum kujiense</name>
    <dbReference type="NCBI Taxonomy" id="148813"/>
    <lineage>
        <taxon>Bacteria</taxon>
        <taxon>Pseudomonadati</taxon>
        <taxon>Campylobacterota</taxon>
        <taxon>Epsilonproteobacteria</taxon>
        <taxon>Campylobacterales</taxon>
        <taxon>Sulfurimonadaceae</taxon>
        <taxon>Sulfuricurvum</taxon>
    </lineage>
</organism>
<dbReference type="RefSeq" id="WP_294893914.1">
    <property type="nucleotide sequence ID" value="NZ_DLUI01000140.1"/>
</dbReference>
<dbReference type="Proteomes" id="UP000228859">
    <property type="component" value="Unassembled WGS sequence"/>
</dbReference>
<evidence type="ECO:0008006" key="4">
    <source>
        <dbReference type="Google" id="ProtNLM"/>
    </source>
</evidence>
<dbReference type="EMBL" id="DLUI01000140">
    <property type="protein sequence ID" value="DAB37719.1"/>
    <property type="molecule type" value="Genomic_DNA"/>
</dbReference>
<protein>
    <recommendedName>
        <fullName evidence="4">DUF948 domain-containing protein</fullName>
    </recommendedName>
</protein>
<reference evidence="2 3" key="1">
    <citation type="journal article" date="2017" name="Front. Microbiol.">
        <title>Comparative Genomic Analysis of the Class Epsilonproteobacteria and Proposed Reclassification to Epsilonbacteraeota (phyl. nov.).</title>
        <authorList>
            <person name="Waite D.W."/>
            <person name="Vanwonterghem I."/>
            <person name="Rinke C."/>
            <person name="Parks D.H."/>
            <person name="Zhang Y."/>
            <person name="Takai K."/>
            <person name="Sievert S.M."/>
            <person name="Simon J."/>
            <person name="Campbell B.J."/>
            <person name="Hanson T.E."/>
            <person name="Woyke T."/>
            <person name="Klotz M.G."/>
            <person name="Hugenholtz P."/>
        </authorList>
    </citation>
    <scope>NUCLEOTIDE SEQUENCE [LARGE SCALE GENOMIC DNA]</scope>
    <source>
        <strain evidence="2">UBA12443</strain>
    </source>
</reference>
<evidence type="ECO:0000313" key="2">
    <source>
        <dbReference type="EMBL" id="DAB37719.1"/>
    </source>
</evidence>
<sequence>MTEQQLLTLFVGIIAICMVFITMVIVLIGINSMKTMEKAQEFMSHLQNELSVLSTKAILTLHEVNGLLGQFKEETKALSDKSKLSLHELHDLISYLHDETKELALKASNGIAKVTIGSLAIGALSQFLKKKNNP</sequence>
<comment type="caution">
    <text evidence="2">The sequence shown here is derived from an EMBL/GenBank/DDBJ whole genome shotgun (WGS) entry which is preliminary data.</text>
</comment>
<accession>A0A2D3WKT5</accession>
<keyword evidence="1" id="KW-1133">Transmembrane helix</keyword>
<dbReference type="AlphaFoldDB" id="A0A2D3WKT5"/>
<feature type="transmembrane region" description="Helical" evidence="1">
    <location>
        <begin position="6"/>
        <end position="30"/>
    </location>
</feature>
<gene>
    <name evidence="2" type="ORF">CFH83_09660</name>
</gene>
<keyword evidence="1" id="KW-0812">Transmembrane</keyword>
<evidence type="ECO:0000313" key="3">
    <source>
        <dbReference type="Proteomes" id="UP000228859"/>
    </source>
</evidence>
<proteinExistence type="predicted"/>